<keyword evidence="6" id="KW-0812">Transmembrane</keyword>
<keyword evidence="4" id="KW-0802">TPR repeat</keyword>
<dbReference type="PROSITE" id="PS50005">
    <property type="entry name" value="TPR"/>
    <property type="match status" value="1"/>
</dbReference>
<dbReference type="Pfam" id="PF07730">
    <property type="entry name" value="HisKA_3"/>
    <property type="match status" value="1"/>
</dbReference>
<dbReference type="GO" id="GO:0046983">
    <property type="term" value="F:protein dimerization activity"/>
    <property type="evidence" value="ECO:0007669"/>
    <property type="project" value="InterPro"/>
</dbReference>
<evidence type="ECO:0000259" key="7">
    <source>
        <dbReference type="PROSITE" id="PS50109"/>
    </source>
</evidence>
<dbReference type="Gene3D" id="1.20.5.1930">
    <property type="match status" value="1"/>
</dbReference>
<reference evidence="8 9" key="1">
    <citation type="journal article" date="2015" name="Stand. Genomic Sci.">
        <title>Genomic Encyclopedia of Bacterial and Archaeal Type Strains, Phase III: the genomes of soil and plant-associated and newly described type strains.</title>
        <authorList>
            <person name="Whitman W.B."/>
            <person name="Woyke T."/>
            <person name="Klenk H.P."/>
            <person name="Zhou Y."/>
            <person name="Lilburn T.G."/>
            <person name="Beck B.J."/>
            <person name="De Vos P."/>
            <person name="Vandamme P."/>
            <person name="Eisen J.A."/>
            <person name="Garrity G."/>
            <person name="Hugenholtz P."/>
            <person name="Kyrpides N.C."/>
        </authorList>
    </citation>
    <scope>NUCLEOTIDE SEQUENCE [LARGE SCALE GENOMIC DNA]</scope>
    <source>
        <strain evidence="8 9">CGMCC 1.6844</strain>
    </source>
</reference>
<dbReference type="RefSeq" id="WP_133608036.1">
    <property type="nucleotide sequence ID" value="NZ_SNZC01000002.1"/>
</dbReference>
<keyword evidence="2" id="KW-0418">Kinase</keyword>
<keyword evidence="5" id="KW-0175">Coiled coil</keyword>
<dbReference type="InterPro" id="IPR005467">
    <property type="entry name" value="His_kinase_dom"/>
</dbReference>
<dbReference type="SMART" id="SM00387">
    <property type="entry name" value="HATPase_c"/>
    <property type="match status" value="1"/>
</dbReference>
<dbReference type="Pfam" id="PF13181">
    <property type="entry name" value="TPR_8"/>
    <property type="match status" value="1"/>
</dbReference>
<dbReference type="CDD" id="cd16917">
    <property type="entry name" value="HATPase_UhpB-NarQ-NarX-like"/>
    <property type="match status" value="1"/>
</dbReference>
<evidence type="ECO:0000313" key="8">
    <source>
        <dbReference type="EMBL" id="TWH92130.1"/>
    </source>
</evidence>
<dbReference type="InterPro" id="IPR036890">
    <property type="entry name" value="HATPase_C_sf"/>
</dbReference>
<dbReference type="SUPFAM" id="SSF48452">
    <property type="entry name" value="TPR-like"/>
    <property type="match status" value="1"/>
</dbReference>
<proteinExistence type="predicted"/>
<dbReference type="GO" id="GO:0016020">
    <property type="term" value="C:membrane"/>
    <property type="evidence" value="ECO:0007669"/>
    <property type="project" value="InterPro"/>
</dbReference>
<keyword evidence="6" id="KW-1133">Transmembrane helix</keyword>
<feature type="domain" description="Histidine kinase" evidence="7">
    <location>
        <begin position="437"/>
        <end position="628"/>
    </location>
</feature>
<dbReference type="SUPFAM" id="SSF81901">
    <property type="entry name" value="HCP-like"/>
    <property type="match status" value="1"/>
</dbReference>
<gene>
    <name evidence="8" type="ORF">IP97_02492</name>
</gene>
<accession>A0A562K9M0</accession>
<dbReference type="Gene3D" id="1.25.40.10">
    <property type="entry name" value="Tetratricopeptide repeat domain"/>
    <property type="match status" value="1"/>
</dbReference>
<dbReference type="Gene3D" id="3.30.565.10">
    <property type="entry name" value="Histidine kinase-like ATPase, C-terminal domain"/>
    <property type="match status" value="1"/>
</dbReference>
<evidence type="ECO:0000313" key="9">
    <source>
        <dbReference type="Proteomes" id="UP000315312"/>
    </source>
</evidence>
<comment type="caution">
    <text evidence="8">The sequence shown here is derived from an EMBL/GenBank/DDBJ whole genome shotgun (WGS) entry which is preliminary data.</text>
</comment>
<dbReference type="PROSITE" id="PS50109">
    <property type="entry name" value="HIS_KIN"/>
    <property type="match status" value="1"/>
</dbReference>
<dbReference type="InterPro" id="IPR019734">
    <property type="entry name" value="TPR_rpt"/>
</dbReference>
<feature type="transmembrane region" description="Helical" evidence="6">
    <location>
        <begin position="382"/>
        <end position="401"/>
    </location>
</feature>
<evidence type="ECO:0000256" key="6">
    <source>
        <dbReference type="SAM" id="Phobius"/>
    </source>
</evidence>
<keyword evidence="1" id="KW-0808">Transferase</keyword>
<dbReference type="AlphaFoldDB" id="A0A562K9M0"/>
<keyword evidence="3" id="KW-0902">Two-component regulatory system</keyword>
<evidence type="ECO:0000256" key="3">
    <source>
        <dbReference type="ARBA" id="ARBA00023012"/>
    </source>
</evidence>
<evidence type="ECO:0000256" key="5">
    <source>
        <dbReference type="SAM" id="Coils"/>
    </source>
</evidence>
<evidence type="ECO:0000256" key="1">
    <source>
        <dbReference type="ARBA" id="ARBA00022679"/>
    </source>
</evidence>
<keyword evidence="9" id="KW-1185">Reference proteome</keyword>
<dbReference type="GO" id="GO:0000155">
    <property type="term" value="F:phosphorelay sensor kinase activity"/>
    <property type="evidence" value="ECO:0007669"/>
    <property type="project" value="InterPro"/>
</dbReference>
<protein>
    <submittedName>
        <fullName evidence="8">Tetratricopeptide repeat protein</fullName>
    </submittedName>
</protein>
<dbReference type="Proteomes" id="UP000315312">
    <property type="component" value="Unassembled WGS sequence"/>
</dbReference>
<feature type="repeat" description="TPR" evidence="4">
    <location>
        <begin position="191"/>
        <end position="224"/>
    </location>
</feature>
<name>A0A562K9M0_9FLAO</name>
<evidence type="ECO:0000256" key="2">
    <source>
        <dbReference type="ARBA" id="ARBA00022777"/>
    </source>
</evidence>
<dbReference type="SMART" id="SM00028">
    <property type="entry name" value="TPR"/>
    <property type="match status" value="4"/>
</dbReference>
<dbReference type="Pfam" id="PF02518">
    <property type="entry name" value="HATPase_c"/>
    <property type="match status" value="1"/>
</dbReference>
<keyword evidence="6" id="KW-0472">Membrane</keyword>
<sequence length="628" mass="72720">MIKIYQILILFFLVSHSFGQEGNDFSKENKKLFEELSLLGKKKFENEQTSLKSIESLEPKLKAQDVDSLFGLYHRVKFNHYNNFLKRDLALKSIELSISYYKKANNLKQVALSTMNKGNLFLWQSDNKNALINYFEALKITEKNKFNHQSGLIYKNIGVVFSNQDKQKEALEYANKALQVFLNLKDDEQIAGAYINVGNCYFNQYDANNALDNYKKAEKISIKTNNLENLSFVYNNIGSVYIEDKGDTIQGVNYLKKSIDIRTQLKDLNGLIFSYNNIANIYIGLKKFELAEENIIKAKQYAIEANNKRELTESFRLLSYLNESKNDYKQALHFHKLYLKQKDSLINEKNNKDVKELDVKYQTEKKEKQILQQQAEVKQKNIWLLLISSFVIIGFILFRNFRAKAKLQKEQLELENKLLEEQSNYKIQEQRLDISRELHDNVGSQLTFIISILDNLKSSSVQFDDAIDKKIDTLTNFANKSISELRDTIWVLNSKQLSLSELKSRMLNFIKDAGESVDTIRFQFDFDIQNDVQLSSKQAINLYRILQEIVNNAIKHANAKDISVSISQIENKLQIKISDNGIGFDYESKKKKSFGLTNIQNRVQEVNGSLQVESNEAKGTNYSITVKL</sequence>
<dbReference type="InterPro" id="IPR011990">
    <property type="entry name" value="TPR-like_helical_dom_sf"/>
</dbReference>
<dbReference type="EMBL" id="VLKM01000014">
    <property type="protein sequence ID" value="TWH92130.1"/>
    <property type="molecule type" value="Genomic_DNA"/>
</dbReference>
<dbReference type="OrthoDB" id="9778366at2"/>
<dbReference type="InterPro" id="IPR011712">
    <property type="entry name" value="Sig_transdc_His_kin_sub3_dim/P"/>
</dbReference>
<dbReference type="SUPFAM" id="SSF55874">
    <property type="entry name" value="ATPase domain of HSP90 chaperone/DNA topoisomerase II/histidine kinase"/>
    <property type="match status" value="1"/>
</dbReference>
<dbReference type="InterPro" id="IPR050482">
    <property type="entry name" value="Sensor_HK_TwoCompSys"/>
</dbReference>
<organism evidence="8 9">
    <name type="scientific">Flavobacterium cheniae</name>
    <dbReference type="NCBI Taxonomy" id="295428"/>
    <lineage>
        <taxon>Bacteria</taxon>
        <taxon>Pseudomonadati</taxon>
        <taxon>Bacteroidota</taxon>
        <taxon>Flavobacteriia</taxon>
        <taxon>Flavobacteriales</taxon>
        <taxon>Flavobacteriaceae</taxon>
        <taxon>Flavobacterium</taxon>
    </lineage>
</organism>
<dbReference type="InterPro" id="IPR003594">
    <property type="entry name" value="HATPase_dom"/>
</dbReference>
<evidence type="ECO:0000256" key="4">
    <source>
        <dbReference type="PROSITE-ProRule" id="PRU00339"/>
    </source>
</evidence>
<dbReference type="PANTHER" id="PTHR24421">
    <property type="entry name" value="NITRATE/NITRITE SENSOR PROTEIN NARX-RELATED"/>
    <property type="match status" value="1"/>
</dbReference>
<feature type="coiled-coil region" evidence="5">
    <location>
        <begin position="354"/>
        <end position="431"/>
    </location>
</feature>